<organism evidence="5 6">
    <name type="scientific">Shewanella electrodiphila</name>
    <dbReference type="NCBI Taxonomy" id="934143"/>
    <lineage>
        <taxon>Bacteria</taxon>
        <taxon>Pseudomonadati</taxon>
        <taxon>Pseudomonadota</taxon>
        <taxon>Gammaproteobacteria</taxon>
        <taxon>Alteromonadales</taxon>
        <taxon>Shewanellaceae</taxon>
        <taxon>Shewanella</taxon>
    </lineage>
</organism>
<feature type="domain" description="CusB-like beta-barrel" evidence="3">
    <location>
        <begin position="181"/>
        <end position="252"/>
    </location>
</feature>
<feature type="chain" id="PRO_5046741327" evidence="2">
    <location>
        <begin position="20"/>
        <end position="255"/>
    </location>
</feature>
<protein>
    <submittedName>
        <fullName evidence="5">Efflux RND transporter periplasmic adaptor subunit</fullName>
    </submittedName>
</protein>
<dbReference type="InterPro" id="IPR058647">
    <property type="entry name" value="BSH_CzcB-like"/>
</dbReference>
<dbReference type="Gene3D" id="2.40.50.100">
    <property type="match status" value="1"/>
</dbReference>
<name>A0ABT0KTS0_9GAMM</name>
<feature type="signal peptide" evidence="2">
    <location>
        <begin position="1"/>
        <end position="19"/>
    </location>
</feature>
<dbReference type="Pfam" id="PF25973">
    <property type="entry name" value="BSH_CzcB"/>
    <property type="match status" value="1"/>
</dbReference>
<reference evidence="5 6" key="1">
    <citation type="submission" date="2022-01" db="EMBL/GenBank/DDBJ databases">
        <title>Whole genome-based taxonomy of the Shewanellaceae.</title>
        <authorList>
            <person name="Martin-Rodriguez A.J."/>
        </authorList>
    </citation>
    <scope>NUCLEOTIDE SEQUENCE [LARGE SCALE GENOMIC DNA]</scope>
    <source>
        <strain evidence="5 6">DSM 24955</strain>
    </source>
</reference>
<dbReference type="Gene3D" id="2.40.30.170">
    <property type="match status" value="1"/>
</dbReference>
<dbReference type="InterPro" id="IPR006143">
    <property type="entry name" value="RND_pump_MFP"/>
</dbReference>
<feature type="domain" description="CzcB-like barrel-sandwich hybrid" evidence="4">
    <location>
        <begin position="33"/>
        <end position="173"/>
    </location>
</feature>
<dbReference type="SUPFAM" id="SSF111369">
    <property type="entry name" value="HlyD-like secretion proteins"/>
    <property type="match status" value="1"/>
</dbReference>
<evidence type="ECO:0000313" key="6">
    <source>
        <dbReference type="Proteomes" id="UP001202134"/>
    </source>
</evidence>
<gene>
    <name evidence="5" type="ORF">L2737_17920</name>
</gene>
<proteinExistence type="inferred from homology"/>
<comment type="caution">
    <text evidence="5">The sequence shown here is derived from an EMBL/GenBank/DDBJ whole genome shotgun (WGS) entry which is preliminary data.</text>
</comment>
<dbReference type="Gene3D" id="1.10.287.470">
    <property type="entry name" value="Helix hairpin bin"/>
    <property type="match status" value="1"/>
</dbReference>
<evidence type="ECO:0000259" key="4">
    <source>
        <dbReference type="Pfam" id="PF25973"/>
    </source>
</evidence>
<sequence>MIKTAVFLYLCLFSTYSFASNYIVGKLIPEKSVIIRSEVSGVVDSFQVDSGDPVSLNTPLLSISHIDYGLNVDLARYNIDVKRSELEAQENQLKRYQSLLKSKGISEGTFENQLRLTNISRAEHNMSKTEYEISQRTLAKAAPQAPFDGVVTQRSIEVGQFISVGDSLYSIADFSKLKVSFHLLESDFDQFVKGDSVKVTIPSIPLQVTGKISLFSPVMQENAPGFAVEVTLENADNQLHPSMEVYVHFNEESPQ</sequence>
<dbReference type="RefSeq" id="WP_248956651.1">
    <property type="nucleotide sequence ID" value="NZ_JAKIKU010000012.1"/>
</dbReference>
<dbReference type="PANTHER" id="PTHR30469">
    <property type="entry name" value="MULTIDRUG RESISTANCE PROTEIN MDTA"/>
    <property type="match status" value="1"/>
</dbReference>
<dbReference type="Pfam" id="PF25954">
    <property type="entry name" value="Beta-barrel_RND_2"/>
    <property type="match status" value="1"/>
</dbReference>
<evidence type="ECO:0000259" key="3">
    <source>
        <dbReference type="Pfam" id="PF25954"/>
    </source>
</evidence>
<keyword evidence="2" id="KW-0732">Signal</keyword>
<accession>A0ABT0KTS0</accession>
<dbReference type="EMBL" id="JAKIKU010000012">
    <property type="protein sequence ID" value="MCL1047179.1"/>
    <property type="molecule type" value="Genomic_DNA"/>
</dbReference>
<dbReference type="InterPro" id="IPR058792">
    <property type="entry name" value="Beta-barrel_RND_2"/>
</dbReference>
<evidence type="ECO:0000256" key="2">
    <source>
        <dbReference type="SAM" id="SignalP"/>
    </source>
</evidence>
<dbReference type="NCBIfam" id="TIGR01730">
    <property type="entry name" value="RND_mfp"/>
    <property type="match status" value="1"/>
</dbReference>
<keyword evidence="6" id="KW-1185">Reference proteome</keyword>
<evidence type="ECO:0000256" key="1">
    <source>
        <dbReference type="ARBA" id="ARBA00009477"/>
    </source>
</evidence>
<evidence type="ECO:0000313" key="5">
    <source>
        <dbReference type="EMBL" id="MCL1047179.1"/>
    </source>
</evidence>
<comment type="similarity">
    <text evidence="1">Belongs to the membrane fusion protein (MFP) (TC 8.A.1) family.</text>
</comment>
<dbReference type="Proteomes" id="UP001202134">
    <property type="component" value="Unassembled WGS sequence"/>
</dbReference>